<comment type="caution">
    <text evidence="1">The sequence shown here is derived from an EMBL/GenBank/DDBJ whole genome shotgun (WGS) entry which is preliminary data.</text>
</comment>
<dbReference type="AlphaFoldDB" id="A0A4Y2KK03"/>
<organism evidence="1 2">
    <name type="scientific">Araneus ventricosus</name>
    <name type="common">Orbweaver spider</name>
    <name type="synonym">Epeira ventricosa</name>
    <dbReference type="NCBI Taxonomy" id="182803"/>
    <lineage>
        <taxon>Eukaryota</taxon>
        <taxon>Metazoa</taxon>
        <taxon>Ecdysozoa</taxon>
        <taxon>Arthropoda</taxon>
        <taxon>Chelicerata</taxon>
        <taxon>Arachnida</taxon>
        <taxon>Araneae</taxon>
        <taxon>Araneomorphae</taxon>
        <taxon>Entelegynae</taxon>
        <taxon>Araneoidea</taxon>
        <taxon>Araneidae</taxon>
        <taxon>Araneus</taxon>
    </lineage>
</organism>
<name>A0A4Y2KK03_ARAVE</name>
<dbReference type="EMBL" id="BGPR01004749">
    <property type="protein sequence ID" value="GBN02934.1"/>
    <property type="molecule type" value="Genomic_DNA"/>
</dbReference>
<proteinExistence type="predicted"/>
<evidence type="ECO:0000313" key="1">
    <source>
        <dbReference type="EMBL" id="GBN02934.1"/>
    </source>
</evidence>
<dbReference type="Proteomes" id="UP000499080">
    <property type="component" value="Unassembled WGS sequence"/>
</dbReference>
<accession>A0A4Y2KK03</accession>
<gene>
    <name evidence="1" type="ORF">AVEN_113343_1</name>
</gene>
<evidence type="ECO:0000313" key="2">
    <source>
        <dbReference type="Proteomes" id="UP000499080"/>
    </source>
</evidence>
<keyword evidence="2" id="KW-1185">Reference proteome</keyword>
<reference evidence="1 2" key="1">
    <citation type="journal article" date="2019" name="Sci. Rep.">
        <title>Orb-weaving spider Araneus ventricosus genome elucidates the spidroin gene catalogue.</title>
        <authorList>
            <person name="Kono N."/>
            <person name="Nakamura H."/>
            <person name="Ohtoshi R."/>
            <person name="Moran D.A.P."/>
            <person name="Shinohara A."/>
            <person name="Yoshida Y."/>
            <person name="Fujiwara M."/>
            <person name="Mori M."/>
            <person name="Tomita M."/>
            <person name="Arakawa K."/>
        </authorList>
    </citation>
    <scope>NUCLEOTIDE SEQUENCE [LARGE SCALE GENOMIC DNA]</scope>
</reference>
<protein>
    <submittedName>
        <fullName evidence="1">Uncharacterized protein</fullName>
    </submittedName>
</protein>
<sequence length="169" mass="18792">MVRPSGKVKIAISVVGVKYSASTPTNEMWQQATEQIGSKYISLCLTIVNDAEARDEVSGKASGSLVNALKAADAPINDLGVPEYIYEKYDTGVARAVLLTFSRDLWYLTGEEVIFSLFSKKVSDSEKKKISASLMKYKANEKITSYWFPCLKSDHKTASIDWIEVMIDF</sequence>